<organism evidence="1 2">
    <name type="scientific">Iphiclides podalirius</name>
    <name type="common">scarce swallowtail</name>
    <dbReference type="NCBI Taxonomy" id="110791"/>
    <lineage>
        <taxon>Eukaryota</taxon>
        <taxon>Metazoa</taxon>
        <taxon>Ecdysozoa</taxon>
        <taxon>Arthropoda</taxon>
        <taxon>Hexapoda</taxon>
        <taxon>Insecta</taxon>
        <taxon>Pterygota</taxon>
        <taxon>Neoptera</taxon>
        <taxon>Endopterygota</taxon>
        <taxon>Lepidoptera</taxon>
        <taxon>Glossata</taxon>
        <taxon>Ditrysia</taxon>
        <taxon>Papilionoidea</taxon>
        <taxon>Papilionidae</taxon>
        <taxon>Papilioninae</taxon>
        <taxon>Iphiclides</taxon>
    </lineage>
</organism>
<reference evidence="1" key="1">
    <citation type="submission" date="2022-03" db="EMBL/GenBank/DDBJ databases">
        <authorList>
            <person name="Martin H S."/>
        </authorList>
    </citation>
    <scope>NUCLEOTIDE SEQUENCE</scope>
</reference>
<dbReference type="PANTHER" id="PTHR20988">
    <property type="entry name" value="TRANSMEMBRANE PROTEIN 183A-RELATED"/>
    <property type="match status" value="1"/>
</dbReference>
<gene>
    <name evidence="1" type="ORF">IPOD504_LOCUS5476</name>
</gene>
<evidence type="ECO:0000313" key="1">
    <source>
        <dbReference type="EMBL" id="CAH2046769.1"/>
    </source>
</evidence>
<evidence type="ECO:0000313" key="2">
    <source>
        <dbReference type="Proteomes" id="UP000837857"/>
    </source>
</evidence>
<keyword evidence="2" id="KW-1185">Reference proteome</keyword>
<protein>
    <submittedName>
        <fullName evidence="1">Uncharacterized protein</fullName>
    </submittedName>
</protein>
<proteinExistence type="predicted"/>
<dbReference type="Proteomes" id="UP000837857">
    <property type="component" value="Chromosome 17"/>
</dbReference>
<dbReference type="EMBL" id="OW152829">
    <property type="protein sequence ID" value="CAH2046769.1"/>
    <property type="molecule type" value="Genomic_DNA"/>
</dbReference>
<accession>A0ABN8I1T7</accession>
<sequence>MPKKKGQNKKKNNQALSDFTLNDCANAPKPVARVTKLVTTESVVSNLSWDEIFDNDLDIVEEVDADGSKSIVFKKKRNHSKTELEDVENRPGSSHWSVYFKLKKLQPMQRIEMNKNIGFIEELSRIDANPDEDSQVLQVTCQNFYEVPPLMGMTLSSVSVVLSQGFRHRRLHLGFNTGDHNVSKNILPECSVVLDTVINIYVFDWWHPKYPHFDNQLPLNVMDDESVPVLKTDFFTVCNGDL</sequence>
<name>A0ABN8I1T7_9NEOP</name>
<dbReference type="InterPro" id="IPR026509">
    <property type="entry name" value="TMEM183"/>
</dbReference>
<feature type="non-terminal residue" evidence="1">
    <location>
        <position position="242"/>
    </location>
</feature>
<dbReference type="PANTHER" id="PTHR20988:SF2">
    <property type="entry name" value="TRANSMEMBRANE PROTEIN 183A-RELATED"/>
    <property type="match status" value="1"/>
</dbReference>